<dbReference type="STRING" id="251229.Chro_2433"/>
<accession>K9U0G6</accession>
<dbReference type="AlphaFoldDB" id="K9U0G6"/>
<evidence type="ECO:0000313" key="2">
    <source>
        <dbReference type="Proteomes" id="UP000010384"/>
    </source>
</evidence>
<dbReference type="Pfam" id="PF11211">
    <property type="entry name" value="DUF2997"/>
    <property type="match status" value="1"/>
</dbReference>
<organism evidence="1 2">
    <name type="scientific">Chroococcidiopsis thermalis (strain PCC 7203)</name>
    <dbReference type="NCBI Taxonomy" id="251229"/>
    <lineage>
        <taxon>Bacteria</taxon>
        <taxon>Bacillati</taxon>
        <taxon>Cyanobacteriota</taxon>
        <taxon>Cyanophyceae</taxon>
        <taxon>Chroococcidiopsidales</taxon>
        <taxon>Chroococcidiopsidaceae</taxon>
        <taxon>Chroococcidiopsis</taxon>
    </lineage>
</organism>
<proteinExistence type="predicted"/>
<dbReference type="KEGG" id="cthe:Chro_2433"/>
<evidence type="ECO:0000313" key="1">
    <source>
        <dbReference type="EMBL" id="AFY87921.1"/>
    </source>
</evidence>
<dbReference type="Proteomes" id="UP000010384">
    <property type="component" value="Chromosome"/>
</dbReference>
<reference evidence="1 2" key="1">
    <citation type="submission" date="2012-06" db="EMBL/GenBank/DDBJ databases">
        <title>Finished chromosome of genome of Chroococcidiopsis thermalis PCC 7203.</title>
        <authorList>
            <consortium name="US DOE Joint Genome Institute"/>
            <person name="Gugger M."/>
            <person name="Coursin T."/>
            <person name="Rippka R."/>
            <person name="Tandeau De Marsac N."/>
            <person name="Huntemann M."/>
            <person name="Wei C.-L."/>
            <person name="Han J."/>
            <person name="Detter J.C."/>
            <person name="Han C."/>
            <person name="Tapia R."/>
            <person name="Davenport K."/>
            <person name="Daligault H."/>
            <person name="Erkkila T."/>
            <person name="Gu W."/>
            <person name="Munk A.C.C."/>
            <person name="Teshima H."/>
            <person name="Xu Y."/>
            <person name="Chain P."/>
            <person name="Chen A."/>
            <person name="Krypides N."/>
            <person name="Mavromatis K."/>
            <person name="Markowitz V."/>
            <person name="Szeto E."/>
            <person name="Ivanova N."/>
            <person name="Mikhailova N."/>
            <person name="Ovchinnikova G."/>
            <person name="Pagani I."/>
            <person name="Pati A."/>
            <person name="Goodwin L."/>
            <person name="Peters L."/>
            <person name="Pitluck S."/>
            <person name="Woyke T."/>
            <person name="Kerfeld C."/>
        </authorList>
    </citation>
    <scope>NUCLEOTIDE SEQUENCE [LARGE SCALE GENOMIC DNA]</scope>
    <source>
        <strain evidence="1 2">PCC 7203</strain>
    </source>
</reference>
<dbReference type="HOGENOM" id="CLU_2141441_0_0_3"/>
<dbReference type="EMBL" id="CP003597">
    <property type="protein sequence ID" value="AFY87921.1"/>
    <property type="molecule type" value="Genomic_DNA"/>
</dbReference>
<keyword evidence="2" id="KW-1185">Reference proteome</keyword>
<evidence type="ECO:0008006" key="3">
    <source>
        <dbReference type="Google" id="ProtNLM"/>
    </source>
</evidence>
<dbReference type="PATRIC" id="fig|251229.3.peg.2856"/>
<name>K9U0G6_CHRTP</name>
<dbReference type="InParanoid" id="K9U0G6"/>
<gene>
    <name evidence="1" type="ORF">Chro_2433</name>
</gene>
<dbReference type="InterPro" id="IPR021375">
    <property type="entry name" value="DUF2997"/>
</dbReference>
<dbReference type="eggNOG" id="ENOG5032Z0M">
    <property type="taxonomic scope" value="Bacteria"/>
</dbReference>
<protein>
    <recommendedName>
        <fullName evidence="3">DUF2997 domain-containing protein</fullName>
    </recommendedName>
</protein>
<sequence>MDETLCSSRDIKIGDRVAQSKLSCPNAGYKCQITLKPVVLARSMETLEFVIYPDGRVQEKVTGIVGSSCTEVTAALEAELGQTISQQPTSEYFNQVNTQADVSIAQASFSEW</sequence>